<reference evidence="2 3" key="1">
    <citation type="submission" date="2018-12" db="EMBL/GenBank/DDBJ databases">
        <authorList>
            <person name="Yu L."/>
        </authorList>
    </citation>
    <scope>NUCLEOTIDE SEQUENCE [LARGE SCALE GENOMIC DNA]</scope>
    <source>
        <strain evidence="2 3">HAW-EB2</strain>
    </source>
</reference>
<dbReference type="AlphaFoldDB" id="A0A3S0IRL3"/>
<keyword evidence="1" id="KW-0143">Chaperone</keyword>
<dbReference type="Pfam" id="PF02613">
    <property type="entry name" value="Nitrate_red_del"/>
    <property type="match status" value="1"/>
</dbReference>
<dbReference type="RefSeq" id="WP_126520911.1">
    <property type="nucleotide sequence ID" value="NZ_RXNU01000007.1"/>
</dbReference>
<protein>
    <submittedName>
        <fullName evidence="2">Molecular chaperone TorD</fullName>
    </submittedName>
</protein>
<comment type="caution">
    <text evidence="2">The sequence shown here is derived from an EMBL/GenBank/DDBJ whole genome shotgun (WGS) entry which is preliminary data.</text>
</comment>
<evidence type="ECO:0000256" key="1">
    <source>
        <dbReference type="ARBA" id="ARBA00023186"/>
    </source>
</evidence>
<dbReference type="PANTHER" id="PTHR34227:SF13">
    <property type="entry name" value="TAT PROOFREADING CHAPERONE DMSD-RELATED"/>
    <property type="match status" value="1"/>
</dbReference>
<accession>A0A3S0IRL3</accession>
<dbReference type="Gene3D" id="1.10.3480.10">
    <property type="entry name" value="TorD-like"/>
    <property type="match status" value="1"/>
</dbReference>
<evidence type="ECO:0000313" key="2">
    <source>
        <dbReference type="EMBL" id="RTR38131.1"/>
    </source>
</evidence>
<dbReference type="OrthoDB" id="3174863at2"/>
<evidence type="ECO:0000313" key="3">
    <source>
        <dbReference type="Proteomes" id="UP000267448"/>
    </source>
</evidence>
<proteinExistence type="predicted"/>
<keyword evidence="3" id="KW-1185">Reference proteome</keyword>
<dbReference type="InterPro" id="IPR050289">
    <property type="entry name" value="TorD/DmsD_chaperones"/>
</dbReference>
<sequence>MSSDNKFDFEAGQGIARILHNVLLNYPTAEMVQGFKEHCVAVTWPEFGSSSDNQAGRNALAAYLSQWSVMQLDELKLDYGQLFFGPGEPTAMPWGSVYLGEQQLLNDKSTVELMAFYKQNGISFDLEYHQPLDHIALYFAVIDQLLGQLAVNPDDESVRRTLSVLLQQHMLPWSQRCFELAIEHSQTDFYLGIAHLALDFQKVLAEVFRLISMPVRLHR</sequence>
<dbReference type="InterPro" id="IPR036411">
    <property type="entry name" value="TorD-like_sf"/>
</dbReference>
<dbReference type="EMBL" id="RXNU01000007">
    <property type="protein sequence ID" value="RTR38131.1"/>
    <property type="molecule type" value="Genomic_DNA"/>
</dbReference>
<dbReference type="Proteomes" id="UP000267448">
    <property type="component" value="Unassembled WGS sequence"/>
</dbReference>
<dbReference type="InterPro" id="IPR020945">
    <property type="entry name" value="DMSO/NO3_reduct_chaperone"/>
</dbReference>
<dbReference type="SUPFAM" id="SSF89155">
    <property type="entry name" value="TorD-like"/>
    <property type="match status" value="1"/>
</dbReference>
<organism evidence="2 3">
    <name type="scientific">Shewanella canadensis</name>
    <dbReference type="NCBI Taxonomy" id="271096"/>
    <lineage>
        <taxon>Bacteria</taxon>
        <taxon>Pseudomonadati</taxon>
        <taxon>Pseudomonadota</taxon>
        <taxon>Gammaproteobacteria</taxon>
        <taxon>Alteromonadales</taxon>
        <taxon>Shewanellaceae</taxon>
        <taxon>Shewanella</taxon>
    </lineage>
</organism>
<name>A0A3S0IRL3_9GAMM</name>
<dbReference type="PANTHER" id="PTHR34227">
    <property type="entry name" value="CHAPERONE PROTEIN YCDY"/>
    <property type="match status" value="1"/>
</dbReference>
<gene>
    <name evidence="2" type="ORF">EKG38_14275</name>
</gene>